<dbReference type="SUPFAM" id="SSF52833">
    <property type="entry name" value="Thioredoxin-like"/>
    <property type="match status" value="1"/>
</dbReference>
<dbReference type="EMBL" id="MFKF01000315">
    <property type="protein sequence ID" value="OGG46442.1"/>
    <property type="molecule type" value="Genomic_DNA"/>
</dbReference>
<protein>
    <recommendedName>
        <fullName evidence="1">Alkyl hydroperoxide reductase subunit C/ Thiol specific antioxidant domain-containing protein</fullName>
    </recommendedName>
</protein>
<proteinExistence type="predicted"/>
<dbReference type="AlphaFoldDB" id="A0A1F6CBX2"/>
<reference evidence="2 3" key="1">
    <citation type="journal article" date="2016" name="Nat. Commun.">
        <title>Thousands of microbial genomes shed light on interconnected biogeochemical processes in an aquifer system.</title>
        <authorList>
            <person name="Anantharaman K."/>
            <person name="Brown C.T."/>
            <person name="Hug L.A."/>
            <person name="Sharon I."/>
            <person name="Castelle C.J."/>
            <person name="Probst A.J."/>
            <person name="Thomas B.C."/>
            <person name="Singh A."/>
            <person name="Wilkins M.J."/>
            <person name="Karaoz U."/>
            <person name="Brodie E.L."/>
            <person name="Williams K.H."/>
            <person name="Hubbard S.S."/>
            <person name="Banfield J.F."/>
        </authorList>
    </citation>
    <scope>NUCLEOTIDE SEQUENCE [LARGE SCALE GENOMIC DNA]</scope>
    <source>
        <strain evidence="3">RIFCSPLOWO2_12_FULL_64_10</strain>
    </source>
</reference>
<evidence type="ECO:0000313" key="2">
    <source>
        <dbReference type="EMBL" id="OGG46442.1"/>
    </source>
</evidence>
<feature type="domain" description="Alkyl hydroperoxide reductase subunit C/ Thiol specific antioxidant" evidence="1">
    <location>
        <begin position="54"/>
        <end position="90"/>
    </location>
</feature>
<dbReference type="Gene3D" id="3.40.30.10">
    <property type="entry name" value="Glutaredoxin"/>
    <property type="match status" value="1"/>
</dbReference>
<dbReference type="InterPro" id="IPR000866">
    <property type="entry name" value="AhpC/TSA"/>
</dbReference>
<dbReference type="InterPro" id="IPR036249">
    <property type="entry name" value="Thioredoxin-like_sf"/>
</dbReference>
<gene>
    <name evidence="2" type="ORF">A3F84_08605</name>
</gene>
<dbReference type="Pfam" id="PF00578">
    <property type="entry name" value="AhpC-TSA"/>
    <property type="match status" value="1"/>
</dbReference>
<dbReference type="GO" id="GO:0016491">
    <property type="term" value="F:oxidoreductase activity"/>
    <property type="evidence" value="ECO:0007669"/>
    <property type="project" value="InterPro"/>
</dbReference>
<name>A0A1F6CBX2_HANXR</name>
<sequence>MFRVFVFLLEGYMTHRTGLAIALLLLSVGVAWGGELGPKEGRELAGVDTGRVAVGSKAPDFTLEDADGGRHALSEFRGKRVVLVFFRGGW</sequence>
<dbReference type="Proteomes" id="UP000178606">
    <property type="component" value="Unassembled WGS sequence"/>
</dbReference>
<evidence type="ECO:0000259" key="1">
    <source>
        <dbReference type="Pfam" id="PF00578"/>
    </source>
</evidence>
<evidence type="ECO:0000313" key="3">
    <source>
        <dbReference type="Proteomes" id="UP000178606"/>
    </source>
</evidence>
<organism evidence="2 3">
    <name type="scientific">Handelsmanbacteria sp. (strain RIFCSPLOWO2_12_FULL_64_10)</name>
    <dbReference type="NCBI Taxonomy" id="1817868"/>
    <lineage>
        <taxon>Bacteria</taxon>
        <taxon>Candidatus Handelsmaniibacteriota</taxon>
    </lineage>
</organism>
<dbReference type="GO" id="GO:0016209">
    <property type="term" value="F:antioxidant activity"/>
    <property type="evidence" value="ECO:0007669"/>
    <property type="project" value="InterPro"/>
</dbReference>
<comment type="caution">
    <text evidence="2">The sequence shown here is derived from an EMBL/GenBank/DDBJ whole genome shotgun (WGS) entry which is preliminary data.</text>
</comment>
<accession>A0A1F6CBX2</accession>